<protein>
    <submittedName>
        <fullName evidence="5">Vitamin B12 ABC transporter, ATPase component BtuD</fullName>
        <ecNumber evidence="5">3.6.3.33</ecNumber>
    </submittedName>
</protein>
<dbReference type="InterPro" id="IPR027417">
    <property type="entry name" value="P-loop_NTPase"/>
</dbReference>
<dbReference type="Pfam" id="PF00005">
    <property type="entry name" value="ABC_tran"/>
    <property type="match status" value="1"/>
</dbReference>
<organism evidence="5 6">
    <name type="scientific">Klebsiella pneumoniae</name>
    <dbReference type="NCBI Taxonomy" id="573"/>
    <lineage>
        <taxon>Bacteria</taxon>
        <taxon>Pseudomonadati</taxon>
        <taxon>Pseudomonadota</taxon>
        <taxon>Gammaproteobacteria</taxon>
        <taxon>Enterobacterales</taxon>
        <taxon>Enterobacteriaceae</taxon>
        <taxon>Klebsiella/Raoultella group</taxon>
        <taxon>Klebsiella</taxon>
        <taxon>Klebsiella pneumoniae complex</taxon>
    </lineage>
</organism>
<dbReference type="InterPro" id="IPR003439">
    <property type="entry name" value="ABC_transporter-like_ATP-bd"/>
</dbReference>
<dbReference type="SUPFAM" id="SSF52540">
    <property type="entry name" value="P-loop containing nucleoside triphosphate hydrolases"/>
    <property type="match status" value="1"/>
</dbReference>
<accession>A0A377X789</accession>
<dbReference type="PANTHER" id="PTHR42794:SF1">
    <property type="entry name" value="HEMIN IMPORT ATP-BINDING PROTEIN HMUV"/>
    <property type="match status" value="1"/>
</dbReference>
<gene>
    <name evidence="5" type="primary">btuD_1</name>
    <name evidence="5" type="ORF">NCTC5047_00272</name>
</gene>
<dbReference type="GO" id="GO:0016887">
    <property type="term" value="F:ATP hydrolysis activity"/>
    <property type="evidence" value="ECO:0007669"/>
    <property type="project" value="InterPro"/>
</dbReference>
<name>A0A377X789_KLEPN</name>
<comment type="function">
    <text evidence="3">Part of the ABC transporter complex HmuTUV involved in hemin import. Responsible for energy coupling to the transport system.</text>
</comment>
<dbReference type="AlphaFoldDB" id="A0A377X789"/>
<feature type="domain" description="ABC transporter" evidence="4">
    <location>
        <begin position="19"/>
        <end position="83"/>
    </location>
</feature>
<dbReference type="EC" id="3.6.3.33" evidence="5"/>
<evidence type="ECO:0000256" key="3">
    <source>
        <dbReference type="ARBA" id="ARBA00037066"/>
    </source>
</evidence>
<evidence type="ECO:0000313" key="5">
    <source>
        <dbReference type="EMBL" id="STT72589.1"/>
    </source>
</evidence>
<dbReference type="PANTHER" id="PTHR42794">
    <property type="entry name" value="HEMIN IMPORT ATP-BINDING PROTEIN HMUV"/>
    <property type="match status" value="1"/>
</dbReference>
<dbReference type="GO" id="GO:0005524">
    <property type="term" value="F:ATP binding"/>
    <property type="evidence" value="ECO:0007669"/>
    <property type="project" value="InterPro"/>
</dbReference>
<evidence type="ECO:0000313" key="6">
    <source>
        <dbReference type="Proteomes" id="UP000254340"/>
    </source>
</evidence>
<evidence type="ECO:0000256" key="1">
    <source>
        <dbReference type="ARBA" id="ARBA00022448"/>
    </source>
</evidence>
<keyword evidence="5" id="KW-0378">Hydrolase</keyword>
<evidence type="ECO:0000259" key="4">
    <source>
        <dbReference type="Pfam" id="PF00005"/>
    </source>
</evidence>
<evidence type="ECO:0000256" key="2">
    <source>
        <dbReference type="ARBA" id="ARBA00022967"/>
    </source>
</evidence>
<reference evidence="5 6" key="1">
    <citation type="submission" date="2018-06" db="EMBL/GenBank/DDBJ databases">
        <authorList>
            <consortium name="Pathogen Informatics"/>
            <person name="Doyle S."/>
        </authorList>
    </citation>
    <scope>NUCLEOTIDE SEQUENCE [LARGE SCALE GENOMIC DNA]</scope>
    <source>
        <strain evidence="5 6">NCTC5047</strain>
    </source>
</reference>
<keyword evidence="1" id="KW-0813">Transport</keyword>
<dbReference type="Gene3D" id="3.40.50.300">
    <property type="entry name" value="P-loop containing nucleotide triphosphate hydrolases"/>
    <property type="match status" value="1"/>
</dbReference>
<proteinExistence type="predicted"/>
<sequence>MSFLMQLQDVEAAGRLAPFSAAFRAGEIVHLVGQNGAGKSTLLTRMAGLSDGPGTVHFNGRLLDEWPARELARRRGYLCQHQTPPFAMPVWHYWRCICSSRVIAPV</sequence>
<keyword evidence="2" id="KW-1278">Translocase</keyword>
<dbReference type="Proteomes" id="UP000254340">
    <property type="component" value="Unassembled WGS sequence"/>
</dbReference>
<dbReference type="EMBL" id="UGLH01000004">
    <property type="protein sequence ID" value="STT72589.1"/>
    <property type="molecule type" value="Genomic_DNA"/>
</dbReference>